<dbReference type="EMBL" id="BJYU01000078">
    <property type="protein sequence ID" value="GEO16871.1"/>
    <property type="molecule type" value="Genomic_DNA"/>
</dbReference>
<dbReference type="Pfam" id="PF13811">
    <property type="entry name" value="DUF4186"/>
    <property type="match status" value="1"/>
</dbReference>
<proteinExistence type="predicted"/>
<organism evidence="1 2">
    <name type="scientific">Microvirga aerophila</name>
    <dbReference type="NCBI Taxonomy" id="670291"/>
    <lineage>
        <taxon>Bacteria</taxon>
        <taxon>Pseudomonadati</taxon>
        <taxon>Pseudomonadota</taxon>
        <taxon>Alphaproteobacteria</taxon>
        <taxon>Hyphomicrobiales</taxon>
        <taxon>Methylobacteriaceae</taxon>
        <taxon>Microvirga</taxon>
    </lineage>
</organism>
<dbReference type="RefSeq" id="WP_114188609.1">
    <property type="nucleotide sequence ID" value="NZ_QOIO01000060.1"/>
</dbReference>
<sequence length="114" mass="12865">MGQLFAALSKSTFRQRFHLRAQERSYLTGKGLPAVLEHARDFVDRRLAPANPANDGKQTPFRGHPVFIAQHATGTCCRSCLEKWHGIQLGFPLSAAEKTYVVGILERWIREETT</sequence>
<reference evidence="1 2" key="1">
    <citation type="submission" date="2019-07" db="EMBL/GenBank/DDBJ databases">
        <title>Whole genome shotgun sequence of Microvirga aerophila NBRC 106136.</title>
        <authorList>
            <person name="Hosoyama A."/>
            <person name="Uohara A."/>
            <person name="Ohji S."/>
            <person name="Ichikawa N."/>
        </authorList>
    </citation>
    <scope>NUCLEOTIDE SEQUENCE [LARGE SCALE GENOMIC DNA]</scope>
    <source>
        <strain evidence="1 2">NBRC 106136</strain>
    </source>
</reference>
<comment type="caution">
    <text evidence="1">The sequence shown here is derived from an EMBL/GenBank/DDBJ whole genome shotgun (WGS) entry which is preliminary data.</text>
</comment>
<accession>A0A512BY44</accession>
<name>A0A512BY44_9HYPH</name>
<dbReference type="AlphaFoldDB" id="A0A512BY44"/>
<keyword evidence="2" id="KW-1185">Reference proteome</keyword>
<dbReference type="InterPro" id="IPR020378">
    <property type="entry name" value="DUF4186"/>
</dbReference>
<evidence type="ECO:0000313" key="1">
    <source>
        <dbReference type="EMBL" id="GEO16871.1"/>
    </source>
</evidence>
<evidence type="ECO:0000313" key="2">
    <source>
        <dbReference type="Proteomes" id="UP000321085"/>
    </source>
</evidence>
<dbReference type="OrthoDB" id="3781311at2"/>
<gene>
    <name evidence="1" type="ORF">MAE02_45670</name>
</gene>
<dbReference type="Proteomes" id="UP000321085">
    <property type="component" value="Unassembled WGS sequence"/>
</dbReference>
<protein>
    <submittedName>
        <fullName evidence="1">DUF4186 domain-containing protein</fullName>
    </submittedName>
</protein>